<dbReference type="EMBL" id="QYBA01000183">
    <property type="protein sequence ID" value="TKY91508.1"/>
    <property type="molecule type" value="Genomic_DNA"/>
</dbReference>
<protein>
    <submittedName>
        <fullName evidence="1">Uncharacterized protein</fullName>
    </submittedName>
</protein>
<gene>
    <name evidence="1" type="ORF">C5S46_05445</name>
</gene>
<reference evidence="1" key="1">
    <citation type="submission" date="2018-09" db="EMBL/GenBank/DDBJ databases">
        <title>A genomic encyclopedia of anaerobic methanotrophic archaea.</title>
        <authorList>
            <person name="Skennerton C.T."/>
            <person name="Chadwick G.L."/>
            <person name="Laso-Perez R."/>
            <person name="Leu A.O."/>
            <person name="Speth D.R."/>
            <person name="Yu H."/>
            <person name="Morgan-Lang C."/>
            <person name="Hatzenpichler R."/>
            <person name="Goudeau D."/>
            <person name="Malmstrom R."/>
            <person name="Woyke T."/>
            <person name="Hallam S."/>
            <person name="Tyson G.W."/>
            <person name="Wegener G."/>
            <person name="Boetius A."/>
            <person name="Orphan V.J."/>
        </authorList>
    </citation>
    <scope>NUCLEOTIDE SEQUENCE</scope>
    <source>
        <strain evidence="1">CONS3730D10UFb2</strain>
    </source>
</reference>
<comment type="caution">
    <text evidence="1">The sequence shown here is derived from an EMBL/GenBank/DDBJ whole genome shotgun (WGS) entry which is preliminary data.</text>
</comment>
<evidence type="ECO:0000313" key="1">
    <source>
        <dbReference type="EMBL" id="TKY91508.1"/>
    </source>
</evidence>
<evidence type="ECO:0000313" key="2">
    <source>
        <dbReference type="Proteomes" id="UP000315423"/>
    </source>
</evidence>
<sequence>MIKGGSNRVIRKEFPGLKECCCNHLWAPSCYHRSVDTGWNVIERYIQARYNLYGVYTMTSQKEGGITNG</sequence>
<name>A0AC61SA32_9EURY</name>
<proteinExistence type="predicted"/>
<organism evidence="1 2">
    <name type="scientific">Candidatus Methanomarinus sp</name>
    <dbReference type="NCBI Taxonomy" id="3386244"/>
    <lineage>
        <taxon>Archaea</taxon>
        <taxon>Methanobacteriati</taxon>
        <taxon>Methanobacteriota</taxon>
        <taxon>Stenosarchaea group</taxon>
        <taxon>Methanomicrobia</taxon>
        <taxon>Methanosarcinales</taxon>
        <taxon>ANME-2 cluster</taxon>
        <taxon>Candidatus Methanocomedenaceae</taxon>
        <taxon>Candidatus Methanomarinus</taxon>
    </lineage>
</organism>
<accession>A0AC61SA32</accession>
<dbReference type="Proteomes" id="UP000315423">
    <property type="component" value="Unassembled WGS sequence"/>
</dbReference>